<organism evidence="2 4">
    <name type="scientific">Plasmodiophora brassicae</name>
    <name type="common">Clubroot disease agent</name>
    <dbReference type="NCBI Taxonomy" id="37360"/>
    <lineage>
        <taxon>Eukaryota</taxon>
        <taxon>Sar</taxon>
        <taxon>Rhizaria</taxon>
        <taxon>Endomyxa</taxon>
        <taxon>Phytomyxea</taxon>
        <taxon>Plasmodiophorida</taxon>
        <taxon>Plasmodiophoridae</taxon>
        <taxon>Plasmodiophora</taxon>
    </lineage>
</organism>
<evidence type="ECO:0000313" key="3">
    <source>
        <dbReference type="EMBL" id="SPQ94353.1"/>
    </source>
</evidence>
<dbReference type="AlphaFoldDB" id="A0A0G4IIS4"/>
<sequence length="143" mass="15844">MSDNNDDDDVEVPTAQADAGKGNNQDAVVEKEPGKGGSGSQERGARTGLRRPRPAEESAAAAVQEPRPVIKSQKTSKKSGTKDSKKKVRKTNITRRPKRSTYSEHVRDHYSSWENTSTLISPGMWRLFLDNRRYDAAGNFPTE</sequence>
<protein>
    <submittedName>
        <fullName evidence="2">Uncharacterized protein</fullName>
    </submittedName>
</protein>
<feature type="compositionally biased region" description="Acidic residues" evidence="1">
    <location>
        <begin position="1"/>
        <end position="11"/>
    </location>
</feature>
<evidence type="ECO:0000313" key="2">
    <source>
        <dbReference type="EMBL" id="CEO95025.1"/>
    </source>
</evidence>
<feature type="region of interest" description="Disordered" evidence="1">
    <location>
        <begin position="1"/>
        <end position="106"/>
    </location>
</feature>
<evidence type="ECO:0000313" key="5">
    <source>
        <dbReference type="Proteomes" id="UP000290189"/>
    </source>
</evidence>
<reference evidence="3 5" key="2">
    <citation type="submission" date="2018-03" db="EMBL/GenBank/DDBJ databases">
        <authorList>
            <person name="Fogelqvist J."/>
        </authorList>
    </citation>
    <scope>NUCLEOTIDE SEQUENCE [LARGE SCALE GENOMIC DNA]</scope>
</reference>
<keyword evidence="3" id="KW-0496">Mitochondrion</keyword>
<dbReference type="Proteomes" id="UP000039324">
    <property type="component" value="Unassembled WGS sequence"/>
</dbReference>
<keyword evidence="4" id="KW-1185">Reference proteome</keyword>
<gene>
    <name evidence="2" type="ORF">PBRA_003838</name>
    <name evidence="3" type="ORF">PLBR_LOCUS1568</name>
</gene>
<dbReference type="EMBL" id="CDSF01000002">
    <property type="protein sequence ID" value="CEO95025.1"/>
    <property type="molecule type" value="Genomic_DNA"/>
</dbReference>
<feature type="compositionally biased region" description="Basic residues" evidence="1">
    <location>
        <begin position="74"/>
        <end position="99"/>
    </location>
</feature>
<reference evidence="2 4" key="1">
    <citation type="submission" date="2015-02" db="EMBL/GenBank/DDBJ databases">
        <authorList>
            <person name="Chooi Y.-H."/>
        </authorList>
    </citation>
    <scope>NUCLEOTIDE SEQUENCE [LARGE SCALE GENOMIC DNA]</scope>
    <source>
        <strain evidence="2">E3</strain>
    </source>
</reference>
<evidence type="ECO:0000313" key="4">
    <source>
        <dbReference type="Proteomes" id="UP000039324"/>
    </source>
</evidence>
<feature type="compositionally biased region" description="Low complexity" evidence="1">
    <location>
        <begin position="57"/>
        <end position="66"/>
    </location>
</feature>
<dbReference type="Proteomes" id="UP000290189">
    <property type="component" value="Unassembled WGS sequence"/>
</dbReference>
<proteinExistence type="predicted"/>
<dbReference type="EMBL" id="OVEO01000002">
    <property type="protein sequence ID" value="SPQ94353.1"/>
    <property type="molecule type" value="Genomic_DNA"/>
</dbReference>
<geneLocation type="mitochondrion" evidence="3"/>
<evidence type="ECO:0000256" key="1">
    <source>
        <dbReference type="SAM" id="MobiDB-lite"/>
    </source>
</evidence>
<name>A0A0G4IIS4_PLABS</name>
<accession>A0A0G4IIS4</accession>